<sequence length="148" mass="17122">MRYKRQELLRFTFGKPITGTFNILIGNKNEEKKLQKSEAGELSIVDISPAGMRFNTKLDLPIANQNFLVEAQFSLANEPITMTGKIVWKKAQVKECQYGLQSIEDEEKEQRIISLLKKQRITHHKEEIENEDQNNGSSQMQPNEDEQQ</sequence>
<proteinExistence type="predicted"/>
<comment type="caution">
    <text evidence="3">The sequence shown here is derived from an EMBL/GenBank/DDBJ whole genome shotgun (WGS) entry which is preliminary data.</text>
</comment>
<keyword evidence="4" id="KW-1185">Reference proteome</keyword>
<feature type="region of interest" description="Disordered" evidence="1">
    <location>
        <begin position="123"/>
        <end position="148"/>
    </location>
</feature>
<organism evidence="3 4">
    <name type="scientific">Paraliobacillus ryukyuensis</name>
    <dbReference type="NCBI Taxonomy" id="200904"/>
    <lineage>
        <taxon>Bacteria</taxon>
        <taxon>Bacillati</taxon>
        <taxon>Bacillota</taxon>
        <taxon>Bacilli</taxon>
        <taxon>Bacillales</taxon>
        <taxon>Bacillaceae</taxon>
        <taxon>Paraliobacillus</taxon>
    </lineage>
</organism>
<evidence type="ECO:0000256" key="1">
    <source>
        <dbReference type="SAM" id="MobiDB-lite"/>
    </source>
</evidence>
<name>A0A366DZX4_9BACI</name>
<feature type="compositionally biased region" description="Polar residues" evidence="1">
    <location>
        <begin position="133"/>
        <end position="142"/>
    </location>
</feature>
<dbReference type="EMBL" id="QNRI01000008">
    <property type="protein sequence ID" value="RBO95415.1"/>
    <property type="molecule type" value="Genomic_DNA"/>
</dbReference>
<dbReference type="GO" id="GO:0035438">
    <property type="term" value="F:cyclic-di-GMP binding"/>
    <property type="evidence" value="ECO:0007669"/>
    <property type="project" value="InterPro"/>
</dbReference>
<evidence type="ECO:0000313" key="3">
    <source>
        <dbReference type="EMBL" id="RBO95415.1"/>
    </source>
</evidence>
<dbReference type="Pfam" id="PF07238">
    <property type="entry name" value="PilZ"/>
    <property type="match status" value="1"/>
</dbReference>
<reference evidence="3 4" key="1">
    <citation type="submission" date="2018-06" db="EMBL/GenBank/DDBJ databases">
        <title>Genomic Encyclopedia of Type Strains, Phase IV (KMG-IV): sequencing the most valuable type-strain genomes for metagenomic binning, comparative biology and taxonomic classification.</title>
        <authorList>
            <person name="Goeker M."/>
        </authorList>
    </citation>
    <scope>NUCLEOTIDE SEQUENCE [LARGE SCALE GENOMIC DNA]</scope>
    <source>
        <strain evidence="3 4">DSM 15140</strain>
    </source>
</reference>
<dbReference type="Proteomes" id="UP000252254">
    <property type="component" value="Unassembled WGS sequence"/>
</dbReference>
<accession>A0A366DZX4</accession>
<feature type="domain" description="PilZ" evidence="2">
    <location>
        <begin position="43"/>
        <end position="116"/>
    </location>
</feature>
<dbReference type="InterPro" id="IPR009875">
    <property type="entry name" value="PilZ_domain"/>
</dbReference>
<evidence type="ECO:0000313" key="4">
    <source>
        <dbReference type="Proteomes" id="UP000252254"/>
    </source>
</evidence>
<dbReference type="OrthoDB" id="2354159at2"/>
<dbReference type="RefSeq" id="WP_113869443.1">
    <property type="nucleotide sequence ID" value="NZ_BAABQN010000015.1"/>
</dbReference>
<dbReference type="Gene3D" id="2.40.10.220">
    <property type="entry name" value="predicted glycosyltransferase like domains"/>
    <property type="match status" value="1"/>
</dbReference>
<evidence type="ECO:0000259" key="2">
    <source>
        <dbReference type="Pfam" id="PF07238"/>
    </source>
</evidence>
<dbReference type="AlphaFoldDB" id="A0A366DZX4"/>
<protein>
    <submittedName>
        <fullName evidence="3">PilZ domain-containing protein</fullName>
    </submittedName>
</protein>
<gene>
    <name evidence="3" type="ORF">DES48_108127</name>
</gene>